<dbReference type="Proteomes" id="UP000593577">
    <property type="component" value="Unassembled WGS sequence"/>
</dbReference>
<gene>
    <name evidence="1" type="ORF">Goari_010169</name>
</gene>
<proteinExistence type="predicted"/>
<protein>
    <submittedName>
        <fullName evidence="1">Uncharacterized protein</fullName>
    </submittedName>
</protein>
<dbReference type="AlphaFoldDB" id="A0A7J8XZ87"/>
<dbReference type="EMBL" id="JABFAA010000009">
    <property type="protein sequence ID" value="MBA0692626.1"/>
    <property type="molecule type" value="Genomic_DNA"/>
</dbReference>
<evidence type="ECO:0000313" key="2">
    <source>
        <dbReference type="Proteomes" id="UP000593577"/>
    </source>
</evidence>
<organism evidence="1 2">
    <name type="scientific">Gossypium aridum</name>
    <name type="common">American cotton</name>
    <name type="synonym">Erioxylum aridum</name>
    <dbReference type="NCBI Taxonomy" id="34290"/>
    <lineage>
        <taxon>Eukaryota</taxon>
        <taxon>Viridiplantae</taxon>
        <taxon>Streptophyta</taxon>
        <taxon>Embryophyta</taxon>
        <taxon>Tracheophyta</taxon>
        <taxon>Spermatophyta</taxon>
        <taxon>Magnoliopsida</taxon>
        <taxon>eudicotyledons</taxon>
        <taxon>Gunneridae</taxon>
        <taxon>Pentapetalae</taxon>
        <taxon>rosids</taxon>
        <taxon>malvids</taxon>
        <taxon>Malvales</taxon>
        <taxon>Malvaceae</taxon>
        <taxon>Malvoideae</taxon>
        <taxon>Gossypium</taxon>
    </lineage>
</organism>
<reference evidence="1 2" key="1">
    <citation type="journal article" date="2019" name="Genome Biol. Evol.">
        <title>Insights into the evolution of the New World diploid cottons (Gossypium, subgenus Houzingenia) based on genome sequencing.</title>
        <authorList>
            <person name="Grover C.E."/>
            <person name="Arick M.A. 2nd"/>
            <person name="Thrash A."/>
            <person name="Conover J.L."/>
            <person name="Sanders W.S."/>
            <person name="Peterson D.G."/>
            <person name="Frelichowski J.E."/>
            <person name="Scheffler J.A."/>
            <person name="Scheffler B.E."/>
            <person name="Wendel J.F."/>
        </authorList>
    </citation>
    <scope>NUCLEOTIDE SEQUENCE [LARGE SCALE GENOMIC DNA]</scope>
    <source>
        <strain evidence="1">185</strain>
        <tissue evidence="1">Leaf</tissue>
    </source>
</reference>
<sequence>MDASNETRKVLAQHITSGIDSNRWWENPLDQLSPRELYEQYSHFSKLLHLFHISRSKKIATASSMLARTGPAKDAPTNFPLGKPFTFGHPSIESIANRFLNGNIPVIDDTHALIEAHRIITSGTDSNHWWETILDQLNPRELYERYSHFSKLIDLFHISQSKKIASASSMLTLTSPVEDVSTNFPPRKPFTFGHPSIESIANCFLNGNIPVIDNAYALIEAHSMVRINKVIQLYNEVQSQMDASNETQKVLAQQVTSGKILIVGEKLPLINLTQGSSMNDTITA</sequence>
<keyword evidence="2" id="KW-1185">Reference proteome</keyword>
<comment type="caution">
    <text evidence="1">The sequence shown here is derived from an EMBL/GenBank/DDBJ whole genome shotgun (WGS) entry which is preliminary data.</text>
</comment>
<accession>A0A7J8XZ87</accession>
<name>A0A7J8XZ87_GOSAI</name>
<evidence type="ECO:0000313" key="1">
    <source>
        <dbReference type="EMBL" id="MBA0692626.1"/>
    </source>
</evidence>